<dbReference type="InterPro" id="IPR057136">
    <property type="entry name" value="At2g35280_TPR_dom"/>
</dbReference>
<evidence type="ECO:0000313" key="2">
    <source>
        <dbReference type="EMBL" id="KAL0402933.1"/>
    </source>
</evidence>
<dbReference type="EMBL" id="JACGWJ010000008">
    <property type="protein sequence ID" value="KAL0402933.1"/>
    <property type="molecule type" value="Genomic_DNA"/>
</dbReference>
<organism evidence="2">
    <name type="scientific">Sesamum radiatum</name>
    <name type="common">Black benniseed</name>
    <dbReference type="NCBI Taxonomy" id="300843"/>
    <lineage>
        <taxon>Eukaryota</taxon>
        <taxon>Viridiplantae</taxon>
        <taxon>Streptophyta</taxon>
        <taxon>Embryophyta</taxon>
        <taxon>Tracheophyta</taxon>
        <taxon>Spermatophyta</taxon>
        <taxon>Magnoliopsida</taxon>
        <taxon>eudicotyledons</taxon>
        <taxon>Gunneridae</taxon>
        <taxon>Pentapetalae</taxon>
        <taxon>asterids</taxon>
        <taxon>lamiids</taxon>
        <taxon>Lamiales</taxon>
        <taxon>Pedaliaceae</taxon>
        <taxon>Sesamum</taxon>
    </lineage>
</organism>
<gene>
    <name evidence="2" type="ORF">Sradi_1934100</name>
</gene>
<name>A0AAW2TFI3_SESRA</name>
<dbReference type="SUPFAM" id="SSF81901">
    <property type="entry name" value="HCP-like"/>
    <property type="match status" value="1"/>
</dbReference>
<feature type="domain" description="At2g35280-like TPR" evidence="1">
    <location>
        <begin position="21"/>
        <end position="125"/>
    </location>
</feature>
<evidence type="ECO:0000259" key="1">
    <source>
        <dbReference type="Pfam" id="PF23310"/>
    </source>
</evidence>
<comment type="caution">
    <text evidence="2">The sequence shown here is derived from an EMBL/GenBank/DDBJ whole genome shotgun (WGS) entry which is preliminary data.</text>
</comment>
<dbReference type="AlphaFoldDB" id="A0AAW2TFI3"/>
<proteinExistence type="predicted"/>
<reference evidence="2" key="2">
    <citation type="journal article" date="2024" name="Plant">
        <title>Genomic evolution and insights into agronomic trait innovations of Sesamum species.</title>
        <authorList>
            <person name="Miao H."/>
            <person name="Wang L."/>
            <person name="Qu L."/>
            <person name="Liu H."/>
            <person name="Sun Y."/>
            <person name="Le M."/>
            <person name="Wang Q."/>
            <person name="Wei S."/>
            <person name="Zheng Y."/>
            <person name="Lin W."/>
            <person name="Duan Y."/>
            <person name="Cao H."/>
            <person name="Xiong S."/>
            <person name="Wang X."/>
            <person name="Wei L."/>
            <person name="Li C."/>
            <person name="Ma Q."/>
            <person name="Ju M."/>
            <person name="Zhao R."/>
            <person name="Li G."/>
            <person name="Mu C."/>
            <person name="Tian Q."/>
            <person name="Mei H."/>
            <person name="Zhang T."/>
            <person name="Gao T."/>
            <person name="Zhang H."/>
        </authorList>
    </citation>
    <scope>NUCLEOTIDE SEQUENCE</scope>
    <source>
        <strain evidence="2">G02</strain>
    </source>
</reference>
<dbReference type="InterPro" id="IPR040338">
    <property type="entry name" value="At1g67623-like"/>
</dbReference>
<dbReference type="Pfam" id="PF23310">
    <property type="entry name" value="TPR_27"/>
    <property type="match status" value="1"/>
</dbReference>
<accession>A0AAW2TFI3</accession>
<protein>
    <recommendedName>
        <fullName evidence="1">At2g35280-like TPR domain-containing protein</fullName>
    </recommendedName>
</protein>
<dbReference type="PANTHER" id="PTHR33784">
    <property type="entry name" value="OS05G0482100 PROTEIN"/>
    <property type="match status" value="1"/>
</dbReference>
<sequence length="193" mass="21543">MFKEVAESSNVYKCISLDEFPMAALHDMNGDARSFMDRCVAFGNLDALYMLGMVEYFSCDNLATALPCLNKSASLGHVGAYYMITIILLLSGRDFKQKGVTLLSAMKISGEYREKVKFYREKLIKFLRSATTRNPKVLNGRPSCCTNARHRVLETNALSDLQVGDHVDDDSVFCDACTCDRELICIFEGISSV</sequence>
<dbReference type="PANTHER" id="PTHR33784:SF10">
    <property type="entry name" value="F-BOX PROTEIN"/>
    <property type="match status" value="1"/>
</dbReference>
<reference evidence="2" key="1">
    <citation type="submission" date="2020-06" db="EMBL/GenBank/DDBJ databases">
        <authorList>
            <person name="Li T."/>
            <person name="Hu X."/>
            <person name="Zhang T."/>
            <person name="Song X."/>
            <person name="Zhang H."/>
            <person name="Dai N."/>
            <person name="Sheng W."/>
            <person name="Hou X."/>
            <person name="Wei L."/>
        </authorList>
    </citation>
    <scope>NUCLEOTIDE SEQUENCE</scope>
    <source>
        <strain evidence="2">G02</strain>
        <tissue evidence="2">Leaf</tissue>
    </source>
</reference>